<sequence length="79" mass="8848">MATISENAYRMIRSHAIDPVEAEQFYQQGLAYFGSDALFAQWLTNANAYTMGQAPINALSAENGIAYLTSLMDRMQDDY</sequence>
<dbReference type="InterPro" id="IPR024467">
    <property type="entry name" value="Xre/MbcA/ParS-like_toxin-bd"/>
</dbReference>
<feature type="domain" description="Antitoxin Xre/MbcA/ParS-like toxin-binding" evidence="1">
    <location>
        <begin position="30"/>
        <end position="76"/>
    </location>
</feature>
<proteinExistence type="predicted"/>
<evidence type="ECO:0000313" key="2">
    <source>
        <dbReference type="EMBL" id="MFC0046781.1"/>
    </source>
</evidence>
<comment type="caution">
    <text evidence="2">The sequence shown here is derived from an EMBL/GenBank/DDBJ whole genome shotgun (WGS) entry which is preliminary data.</text>
</comment>
<gene>
    <name evidence="2" type="ORF">ACFFJP_00595</name>
</gene>
<dbReference type="RefSeq" id="WP_377239362.1">
    <property type="nucleotide sequence ID" value="NZ_JBHLXP010000001.1"/>
</dbReference>
<accession>A0ABV6B7D1</accession>
<name>A0ABV6B7D1_9GAMM</name>
<organism evidence="2 3">
    <name type="scientific">Rheinheimera tilapiae</name>
    <dbReference type="NCBI Taxonomy" id="875043"/>
    <lineage>
        <taxon>Bacteria</taxon>
        <taxon>Pseudomonadati</taxon>
        <taxon>Pseudomonadota</taxon>
        <taxon>Gammaproteobacteria</taxon>
        <taxon>Chromatiales</taxon>
        <taxon>Chromatiaceae</taxon>
        <taxon>Rheinheimera</taxon>
    </lineage>
</organism>
<dbReference type="Pfam" id="PF09722">
    <property type="entry name" value="Xre_MbcA_ParS_C"/>
    <property type="match status" value="1"/>
</dbReference>
<dbReference type="Proteomes" id="UP001589813">
    <property type="component" value="Unassembled WGS sequence"/>
</dbReference>
<protein>
    <submittedName>
        <fullName evidence="2">Antitoxin Xre/MbcA/ParS toxin-binding domain-containing protein</fullName>
    </submittedName>
</protein>
<evidence type="ECO:0000259" key="1">
    <source>
        <dbReference type="Pfam" id="PF09722"/>
    </source>
</evidence>
<keyword evidence="3" id="KW-1185">Reference proteome</keyword>
<evidence type="ECO:0000313" key="3">
    <source>
        <dbReference type="Proteomes" id="UP001589813"/>
    </source>
</evidence>
<dbReference type="EMBL" id="JBHLXP010000001">
    <property type="protein sequence ID" value="MFC0046781.1"/>
    <property type="molecule type" value="Genomic_DNA"/>
</dbReference>
<reference evidence="2 3" key="1">
    <citation type="submission" date="2024-09" db="EMBL/GenBank/DDBJ databases">
        <authorList>
            <person name="Sun Q."/>
            <person name="Mori K."/>
        </authorList>
    </citation>
    <scope>NUCLEOTIDE SEQUENCE [LARGE SCALE GENOMIC DNA]</scope>
    <source>
        <strain evidence="2 3">KCTC 23315</strain>
    </source>
</reference>